<dbReference type="GO" id="GO:0071011">
    <property type="term" value="C:precatalytic spliceosome"/>
    <property type="evidence" value="ECO:0007669"/>
    <property type="project" value="TreeGrafter"/>
</dbReference>
<dbReference type="InterPro" id="IPR052084">
    <property type="entry name" value="SF3B4_spliceosome_assoc"/>
</dbReference>
<dbReference type="Pfam" id="PF00076">
    <property type="entry name" value="RRM_1"/>
    <property type="match status" value="2"/>
</dbReference>
<dbReference type="Proteomes" id="UP000000314">
    <property type="component" value="Chromosome 3"/>
</dbReference>
<keyword evidence="1" id="KW-0694">RNA-binding</keyword>
<sequence>MNNDITLYVGNLAPEVDEKIIYELLVQIAPIRKLKLPKDRVLRKHLGYCFVELDNPTSCEYAEKLLNGLYIYNRPIKVKRSIVDKQNKLITEDNVLGTKLFLGNLDRLVDEKYLVGLMKNYGVHDQLLKPPEIKRDIHTGESMGYGILNFRDFETCDLVIKKLNGQFLMNKKVKVEYAKKSNGKGYHGDKSERLLASKAEENYYHIRTGTSKKIL</sequence>
<dbReference type="GO" id="GO:0048026">
    <property type="term" value="P:positive regulation of mRNA splicing, via spliceosome"/>
    <property type="evidence" value="ECO:0007669"/>
    <property type="project" value="TreeGrafter"/>
</dbReference>
<dbReference type="eggNOG" id="KOG0131">
    <property type="taxonomic scope" value="Eukaryota"/>
</dbReference>
<evidence type="ECO:0000313" key="4">
    <source>
        <dbReference type="Proteomes" id="UP000000314"/>
    </source>
</evidence>
<dbReference type="OrthoDB" id="10259687at2759"/>
<organism evidence="3 4">
    <name type="scientific">Komagataella phaffii (strain GS115 / ATCC 20864)</name>
    <name type="common">Yeast</name>
    <name type="synonym">Pichia pastoris</name>
    <dbReference type="NCBI Taxonomy" id="644223"/>
    <lineage>
        <taxon>Eukaryota</taxon>
        <taxon>Fungi</taxon>
        <taxon>Dikarya</taxon>
        <taxon>Ascomycota</taxon>
        <taxon>Saccharomycotina</taxon>
        <taxon>Pichiomycetes</taxon>
        <taxon>Pichiales</taxon>
        <taxon>Pichiaceae</taxon>
        <taxon>Komagataella</taxon>
    </lineage>
</organism>
<dbReference type="PANTHER" id="PTHR48030:SF3">
    <property type="entry name" value="SPLICING FACTOR 3B SUBUNIT 4"/>
    <property type="match status" value="1"/>
</dbReference>
<dbReference type="InterPro" id="IPR000504">
    <property type="entry name" value="RRM_dom"/>
</dbReference>
<keyword evidence="4" id="KW-1185">Reference proteome</keyword>
<protein>
    <recommendedName>
        <fullName evidence="2">RRM domain-containing protein</fullName>
    </recommendedName>
</protein>
<dbReference type="HOGENOM" id="CLU_012062_21_2_1"/>
<dbReference type="InterPro" id="IPR012677">
    <property type="entry name" value="Nucleotide-bd_a/b_plait_sf"/>
</dbReference>
<gene>
    <name evidence="3" type="ordered locus">PAS_chr3_1252</name>
</gene>
<dbReference type="RefSeq" id="XP_002493326.1">
    <property type="nucleotide sequence ID" value="XM_002493281.1"/>
</dbReference>
<dbReference type="GeneID" id="8200042"/>
<dbReference type="GO" id="GO:0000398">
    <property type="term" value="P:mRNA splicing, via spliceosome"/>
    <property type="evidence" value="ECO:0007669"/>
    <property type="project" value="EnsemblFungi"/>
</dbReference>
<reference evidence="3 4" key="1">
    <citation type="journal article" date="2009" name="Nat. Biotechnol.">
        <title>Genome sequence of the recombinant protein production host Pichia pastoris.</title>
        <authorList>
            <person name="De Schutter K."/>
            <person name="Lin Y.C."/>
            <person name="Tiels P."/>
            <person name="Van Hecke A."/>
            <person name="Glinka S."/>
            <person name="Weber-Lehmann J."/>
            <person name="Rouze P."/>
            <person name="Van de Peer Y."/>
            <person name="Callewaert N."/>
        </authorList>
    </citation>
    <scope>NUCLEOTIDE SEQUENCE [LARGE SCALE GENOMIC DNA]</scope>
    <source>
        <strain evidence="4">GS115 / ATCC 20864</strain>
    </source>
</reference>
<dbReference type="SMR" id="C4R6G1"/>
<dbReference type="KEGG" id="ppa:PAS_chr3_1252"/>
<dbReference type="PANTHER" id="PTHR48030">
    <property type="entry name" value="SPLICING FACTOR 3B SUBUNIT 4"/>
    <property type="match status" value="1"/>
</dbReference>
<dbReference type="FunCoup" id="C4R6G1">
    <property type="interactions" value="346"/>
</dbReference>
<dbReference type="GO" id="GO:0003723">
    <property type="term" value="F:RNA binding"/>
    <property type="evidence" value="ECO:0007669"/>
    <property type="project" value="UniProtKB-UniRule"/>
</dbReference>
<dbReference type="SUPFAM" id="SSF54928">
    <property type="entry name" value="RNA-binding domain, RBD"/>
    <property type="match status" value="2"/>
</dbReference>
<dbReference type="PROSITE" id="PS50102">
    <property type="entry name" value="RRM"/>
    <property type="match status" value="2"/>
</dbReference>
<dbReference type="STRING" id="644223.C4R6G1"/>
<evidence type="ECO:0000313" key="3">
    <source>
        <dbReference type="EMBL" id="CAY71147.1"/>
    </source>
</evidence>
<evidence type="ECO:0000256" key="1">
    <source>
        <dbReference type="PROSITE-ProRule" id="PRU00176"/>
    </source>
</evidence>
<proteinExistence type="predicted"/>
<dbReference type="Gene3D" id="3.30.70.330">
    <property type="match status" value="2"/>
</dbReference>
<feature type="domain" description="RRM" evidence="2">
    <location>
        <begin position="98"/>
        <end position="180"/>
    </location>
</feature>
<feature type="domain" description="RRM" evidence="2">
    <location>
        <begin position="5"/>
        <end position="83"/>
    </location>
</feature>
<dbReference type="InParanoid" id="C4R6G1"/>
<dbReference type="GO" id="GO:0005730">
    <property type="term" value="C:nucleolus"/>
    <property type="evidence" value="ECO:0007669"/>
    <property type="project" value="TreeGrafter"/>
</dbReference>
<dbReference type="InterPro" id="IPR035979">
    <property type="entry name" value="RBD_domain_sf"/>
</dbReference>
<evidence type="ECO:0000259" key="2">
    <source>
        <dbReference type="PROSITE" id="PS50102"/>
    </source>
</evidence>
<dbReference type="GO" id="GO:0071004">
    <property type="term" value="C:U2-type prespliceosome"/>
    <property type="evidence" value="ECO:0007669"/>
    <property type="project" value="EnsemblFungi"/>
</dbReference>
<dbReference type="AlphaFoldDB" id="C4R6G1"/>
<dbReference type="SMART" id="SM00360">
    <property type="entry name" value="RRM"/>
    <property type="match status" value="2"/>
</dbReference>
<dbReference type="EMBL" id="FN392321">
    <property type="protein sequence ID" value="CAY71147.1"/>
    <property type="molecule type" value="Genomic_DNA"/>
</dbReference>
<dbReference type="OMA" id="IVWELMI"/>
<name>C4R6G1_KOMPG</name>
<accession>C4R6G1</accession>
<dbReference type="GO" id="GO:0005686">
    <property type="term" value="C:U2 snRNP"/>
    <property type="evidence" value="ECO:0007669"/>
    <property type="project" value="EnsemblFungi"/>
</dbReference>